<evidence type="ECO:0000313" key="2">
    <source>
        <dbReference type="EMBL" id="MPC50834.1"/>
    </source>
</evidence>
<protein>
    <submittedName>
        <fullName evidence="2">Uncharacterized protein</fullName>
    </submittedName>
</protein>
<keyword evidence="3" id="KW-1185">Reference proteome</keyword>
<feature type="region of interest" description="Disordered" evidence="1">
    <location>
        <begin position="30"/>
        <end position="95"/>
    </location>
</feature>
<sequence length="95" mass="10759">MGLDGVSGWALKECKAQILDPIWEMVTTPLKEKRESTTRMKESQYNPNIKGGKSTGPSNYIPVNKRTGEQRWMDGHGIPGHKKKERVNEDQYGTI</sequence>
<gene>
    <name evidence="2" type="ORF">E2C01_044667</name>
</gene>
<reference evidence="2 3" key="1">
    <citation type="submission" date="2019-05" db="EMBL/GenBank/DDBJ databases">
        <title>Another draft genome of Portunus trituberculatus and its Hox gene families provides insights of decapod evolution.</title>
        <authorList>
            <person name="Jeong J.-H."/>
            <person name="Song I."/>
            <person name="Kim S."/>
            <person name="Choi T."/>
            <person name="Kim D."/>
            <person name="Ryu S."/>
            <person name="Kim W."/>
        </authorList>
    </citation>
    <scope>NUCLEOTIDE SEQUENCE [LARGE SCALE GENOMIC DNA]</scope>
    <source>
        <tissue evidence="2">Muscle</tissue>
    </source>
</reference>
<dbReference type="AlphaFoldDB" id="A0A5B7G2X9"/>
<proteinExistence type="predicted"/>
<accession>A0A5B7G2X9</accession>
<feature type="compositionally biased region" description="Basic and acidic residues" evidence="1">
    <location>
        <begin position="30"/>
        <end position="42"/>
    </location>
</feature>
<comment type="caution">
    <text evidence="2">The sequence shown here is derived from an EMBL/GenBank/DDBJ whole genome shotgun (WGS) entry which is preliminary data.</text>
</comment>
<evidence type="ECO:0000256" key="1">
    <source>
        <dbReference type="SAM" id="MobiDB-lite"/>
    </source>
</evidence>
<organism evidence="2 3">
    <name type="scientific">Portunus trituberculatus</name>
    <name type="common">Swimming crab</name>
    <name type="synonym">Neptunus trituberculatus</name>
    <dbReference type="NCBI Taxonomy" id="210409"/>
    <lineage>
        <taxon>Eukaryota</taxon>
        <taxon>Metazoa</taxon>
        <taxon>Ecdysozoa</taxon>
        <taxon>Arthropoda</taxon>
        <taxon>Crustacea</taxon>
        <taxon>Multicrustacea</taxon>
        <taxon>Malacostraca</taxon>
        <taxon>Eumalacostraca</taxon>
        <taxon>Eucarida</taxon>
        <taxon>Decapoda</taxon>
        <taxon>Pleocyemata</taxon>
        <taxon>Brachyura</taxon>
        <taxon>Eubrachyura</taxon>
        <taxon>Portunoidea</taxon>
        <taxon>Portunidae</taxon>
        <taxon>Portuninae</taxon>
        <taxon>Portunus</taxon>
    </lineage>
</organism>
<name>A0A5B7G2X9_PORTR</name>
<dbReference type="EMBL" id="VSRR010009761">
    <property type="protein sequence ID" value="MPC50834.1"/>
    <property type="molecule type" value="Genomic_DNA"/>
</dbReference>
<dbReference type="Proteomes" id="UP000324222">
    <property type="component" value="Unassembled WGS sequence"/>
</dbReference>
<evidence type="ECO:0000313" key="3">
    <source>
        <dbReference type="Proteomes" id="UP000324222"/>
    </source>
</evidence>